<dbReference type="Pfam" id="PF02224">
    <property type="entry name" value="Cytidylate_kin"/>
    <property type="match status" value="1"/>
</dbReference>
<keyword evidence="2 8" id="KW-0808">Transferase</keyword>
<evidence type="ECO:0000256" key="6">
    <source>
        <dbReference type="ARBA" id="ARBA00047615"/>
    </source>
</evidence>
<dbReference type="CDD" id="cd02020">
    <property type="entry name" value="CMPK"/>
    <property type="match status" value="1"/>
</dbReference>
<evidence type="ECO:0000256" key="5">
    <source>
        <dbReference type="ARBA" id="ARBA00022840"/>
    </source>
</evidence>
<evidence type="ECO:0000256" key="7">
    <source>
        <dbReference type="ARBA" id="ARBA00048478"/>
    </source>
</evidence>
<evidence type="ECO:0000256" key="1">
    <source>
        <dbReference type="ARBA" id="ARBA00009427"/>
    </source>
</evidence>
<evidence type="ECO:0000313" key="10">
    <source>
        <dbReference type="EMBL" id="MEY8245257.1"/>
    </source>
</evidence>
<keyword evidence="3 8" id="KW-0547">Nucleotide-binding</keyword>
<comment type="similarity">
    <text evidence="1 8">Belongs to the cytidylate kinase family. Type 1 subfamily.</text>
</comment>
<dbReference type="PANTHER" id="PTHR21299">
    <property type="entry name" value="CYTIDYLATE KINASE/PANTOATE-BETA-ALANINE LIGASE"/>
    <property type="match status" value="1"/>
</dbReference>
<proteinExistence type="inferred from homology"/>
<evidence type="ECO:0000256" key="3">
    <source>
        <dbReference type="ARBA" id="ARBA00022741"/>
    </source>
</evidence>
<reference evidence="10 11" key="1">
    <citation type="submission" date="2024-03" db="EMBL/GenBank/DDBJ databases">
        <title>Mouse gut bacterial collection (mGBC) of GemPharmatech.</title>
        <authorList>
            <person name="He Y."/>
            <person name="Dong L."/>
            <person name="Wu D."/>
            <person name="Gao X."/>
            <person name="Lin Z."/>
        </authorList>
    </citation>
    <scope>NUCLEOTIDE SEQUENCE [LARGE SCALE GENOMIC DNA]</scope>
    <source>
        <strain evidence="10 11">54-13</strain>
    </source>
</reference>
<keyword evidence="4 8" id="KW-0418">Kinase</keyword>
<name>A0ABV4D009_9BACT</name>
<dbReference type="EC" id="2.7.4.25" evidence="8"/>
<feature type="binding site" evidence="8">
    <location>
        <begin position="13"/>
        <end position="21"/>
    </location>
    <ligand>
        <name>ATP</name>
        <dbReference type="ChEBI" id="CHEBI:30616"/>
    </ligand>
</feature>
<evidence type="ECO:0000256" key="2">
    <source>
        <dbReference type="ARBA" id="ARBA00022679"/>
    </source>
</evidence>
<comment type="caution">
    <text evidence="10">The sequence shown here is derived from an EMBL/GenBank/DDBJ whole genome shotgun (WGS) entry which is preliminary data.</text>
</comment>
<dbReference type="PANTHER" id="PTHR21299:SF2">
    <property type="entry name" value="CYTIDYLATE KINASE"/>
    <property type="match status" value="1"/>
</dbReference>
<evidence type="ECO:0000259" key="9">
    <source>
        <dbReference type="Pfam" id="PF02224"/>
    </source>
</evidence>
<organism evidence="10 11">
    <name type="scientific">Heminiphilus faecis</name>
    <dbReference type="NCBI Taxonomy" id="2601703"/>
    <lineage>
        <taxon>Bacteria</taxon>
        <taxon>Pseudomonadati</taxon>
        <taxon>Bacteroidota</taxon>
        <taxon>Bacteroidia</taxon>
        <taxon>Bacteroidales</taxon>
        <taxon>Muribaculaceae</taxon>
        <taxon>Heminiphilus</taxon>
    </lineage>
</organism>
<dbReference type="InterPro" id="IPR003136">
    <property type="entry name" value="Cytidylate_kin"/>
</dbReference>
<dbReference type="GO" id="GO:0016301">
    <property type="term" value="F:kinase activity"/>
    <property type="evidence" value="ECO:0007669"/>
    <property type="project" value="UniProtKB-KW"/>
</dbReference>
<comment type="subcellular location">
    <subcellularLocation>
        <location evidence="8">Cytoplasm</location>
    </subcellularLocation>
</comment>
<protein>
    <recommendedName>
        <fullName evidence="8">Cytidylate kinase</fullName>
        <shortName evidence="8">CK</shortName>
        <ecNumber evidence="8">2.7.4.25</ecNumber>
    </recommendedName>
    <alternativeName>
        <fullName evidence="8">Cytidine monophosphate kinase</fullName>
        <shortName evidence="8">CMP kinase</shortName>
    </alternativeName>
</protein>
<dbReference type="Proteomes" id="UP001565200">
    <property type="component" value="Unassembled WGS sequence"/>
</dbReference>
<keyword evidence="11" id="KW-1185">Reference proteome</keyword>
<evidence type="ECO:0000256" key="8">
    <source>
        <dbReference type="HAMAP-Rule" id="MF_00238"/>
    </source>
</evidence>
<gene>
    <name evidence="8 10" type="primary">cmk</name>
    <name evidence="10" type="ORF">AAK873_06450</name>
</gene>
<accession>A0ABV4D009</accession>
<evidence type="ECO:0000256" key="4">
    <source>
        <dbReference type="ARBA" id="ARBA00022777"/>
    </source>
</evidence>
<comment type="catalytic activity">
    <reaction evidence="6 8">
        <text>dCMP + ATP = dCDP + ADP</text>
        <dbReference type="Rhea" id="RHEA:25094"/>
        <dbReference type="ChEBI" id="CHEBI:30616"/>
        <dbReference type="ChEBI" id="CHEBI:57566"/>
        <dbReference type="ChEBI" id="CHEBI:58593"/>
        <dbReference type="ChEBI" id="CHEBI:456216"/>
        <dbReference type="EC" id="2.7.4.25"/>
    </reaction>
</comment>
<dbReference type="RefSeq" id="WP_121699586.1">
    <property type="nucleotide sequence ID" value="NZ_JBCLPP010000014.1"/>
</dbReference>
<dbReference type="EMBL" id="JBCLPP010000014">
    <property type="protein sequence ID" value="MEY8245257.1"/>
    <property type="molecule type" value="Genomic_DNA"/>
</dbReference>
<dbReference type="NCBIfam" id="TIGR00017">
    <property type="entry name" value="cmk"/>
    <property type="match status" value="1"/>
</dbReference>
<keyword evidence="8" id="KW-0963">Cytoplasm</keyword>
<dbReference type="SUPFAM" id="SSF52540">
    <property type="entry name" value="P-loop containing nucleoside triphosphate hydrolases"/>
    <property type="match status" value="1"/>
</dbReference>
<evidence type="ECO:0000313" key="11">
    <source>
        <dbReference type="Proteomes" id="UP001565200"/>
    </source>
</evidence>
<keyword evidence="5 8" id="KW-0067">ATP-binding</keyword>
<feature type="domain" description="Cytidylate kinase" evidence="9">
    <location>
        <begin position="9"/>
        <end position="219"/>
    </location>
</feature>
<dbReference type="HAMAP" id="MF_00238">
    <property type="entry name" value="Cytidyl_kinase_type1"/>
    <property type="match status" value="1"/>
</dbReference>
<dbReference type="Gene3D" id="3.40.50.300">
    <property type="entry name" value="P-loop containing nucleotide triphosphate hydrolases"/>
    <property type="match status" value="1"/>
</dbReference>
<dbReference type="InterPro" id="IPR027417">
    <property type="entry name" value="P-loop_NTPase"/>
</dbReference>
<dbReference type="InterPro" id="IPR011994">
    <property type="entry name" value="Cytidylate_kinase_dom"/>
</dbReference>
<sequence length="233" mass="25654">MSEEKKIIIAIDGYSSSGKSSMARALASAIGYRYIDSGAMYRAVTLWGMRHGMVENGNVDSEALVSALPGITIDFKPMPDGRQRTLLNGEDVEDEIRRLNVSNNVSQVSVIPEVRHRLVAMQQALGEGKGIVMDGRDIGTTVFPAAEMKVFVDASAETRAQRRFSELVDKGVPATYEEVLANVVHRDHIDETREESPLRKAGDAVSLDNSCMSIEEQNAWLLDLYNKILSDAH</sequence>
<comment type="catalytic activity">
    <reaction evidence="7 8">
        <text>CMP + ATP = CDP + ADP</text>
        <dbReference type="Rhea" id="RHEA:11600"/>
        <dbReference type="ChEBI" id="CHEBI:30616"/>
        <dbReference type="ChEBI" id="CHEBI:58069"/>
        <dbReference type="ChEBI" id="CHEBI:60377"/>
        <dbReference type="ChEBI" id="CHEBI:456216"/>
        <dbReference type="EC" id="2.7.4.25"/>
    </reaction>
</comment>